<feature type="compositionally biased region" description="Polar residues" evidence="1">
    <location>
        <begin position="22"/>
        <end position="31"/>
    </location>
</feature>
<accession>A0A2V1E6T5</accession>
<sequence length="225" mass="24234">MGPTKDSTNISQTSLKQRHLQPYSNAAVSATSEHDSSVARKNSPHQHTTSHVSAATDKLPNELAYLFWNATTTANESVAWQEHQPRVWSCYTGSPNSAKCSSATASMNARAVSSECKGETCPATAQDLSKASLTIHGKAIIKKTTKSVAQPQPRSSEDDKSELQNLIRSYAGSMLYHSDAPEEQGTDVVSEFLGEENPAIGQVAKEEIKAEVELATRVMNRSLGG</sequence>
<feature type="region of interest" description="Disordered" evidence="1">
    <location>
        <begin position="1"/>
        <end position="55"/>
    </location>
</feature>
<dbReference type="AlphaFoldDB" id="A0A2V1E6T5"/>
<evidence type="ECO:0000313" key="3">
    <source>
        <dbReference type="Proteomes" id="UP000244855"/>
    </source>
</evidence>
<dbReference type="OrthoDB" id="3795553at2759"/>
<protein>
    <submittedName>
        <fullName evidence="2">Uncharacterized protein</fullName>
    </submittedName>
</protein>
<name>A0A2V1E6T5_9PLEO</name>
<organism evidence="2 3">
    <name type="scientific">Periconia macrospinosa</name>
    <dbReference type="NCBI Taxonomy" id="97972"/>
    <lineage>
        <taxon>Eukaryota</taxon>
        <taxon>Fungi</taxon>
        <taxon>Dikarya</taxon>
        <taxon>Ascomycota</taxon>
        <taxon>Pezizomycotina</taxon>
        <taxon>Dothideomycetes</taxon>
        <taxon>Pleosporomycetidae</taxon>
        <taxon>Pleosporales</taxon>
        <taxon>Massarineae</taxon>
        <taxon>Periconiaceae</taxon>
        <taxon>Periconia</taxon>
    </lineage>
</organism>
<evidence type="ECO:0000313" key="2">
    <source>
        <dbReference type="EMBL" id="PVI06211.1"/>
    </source>
</evidence>
<reference evidence="2 3" key="1">
    <citation type="journal article" date="2018" name="Sci. Rep.">
        <title>Comparative genomics provides insights into the lifestyle and reveals functional heterogeneity of dark septate endophytic fungi.</title>
        <authorList>
            <person name="Knapp D.G."/>
            <person name="Nemeth J.B."/>
            <person name="Barry K."/>
            <person name="Hainaut M."/>
            <person name="Henrissat B."/>
            <person name="Johnson J."/>
            <person name="Kuo A."/>
            <person name="Lim J.H.P."/>
            <person name="Lipzen A."/>
            <person name="Nolan M."/>
            <person name="Ohm R.A."/>
            <person name="Tamas L."/>
            <person name="Grigoriev I.V."/>
            <person name="Spatafora J.W."/>
            <person name="Nagy L.G."/>
            <person name="Kovacs G.M."/>
        </authorList>
    </citation>
    <scope>NUCLEOTIDE SEQUENCE [LARGE SCALE GENOMIC DNA]</scope>
    <source>
        <strain evidence="2 3">DSE2036</strain>
    </source>
</reference>
<keyword evidence="3" id="KW-1185">Reference proteome</keyword>
<proteinExistence type="predicted"/>
<feature type="compositionally biased region" description="Polar residues" evidence="1">
    <location>
        <begin position="1"/>
        <end position="15"/>
    </location>
</feature>
<dbReference type="Proteomes" id="UP000244855">
    <property type="component" value="Unassembled WGS sequence"/>
</dbReference>
<evidence type="ECO:0000256" key="1">
    <source>
        <dbReference type="SAM" id="MobiDB-lite"/>
    </source>
</evidence>
<gene>
    <name evidence="2" type="ORF">DM02DRAFT_610165</name>
</gene>
<dbReference type="EMBL" id="KZ805310">
    <property type="protein sequence ID" value="PVI06211.1"/>
    <property type="molecule type" value="Genomic_DNA"/>
</dbReference>